<keyword evidence="3" id="KW-1185">Reference proteome</keyword>
<dbReference type="EMBL" id="CP084930">
    <property type="protein sequence ID" value="USI73904.1"/>
    <property type="molecule type" value="Genomic_DNA"/>
</dbReference>
<evidence type="ECO:0000259" key="1">
    <source>
        <dbReference type="Pfam" id="PF04248"/>
    </source>
</evidence>
<protein>
    <submittedName>
        <fullName evidence="2">DUF427 domain-containing protein</fullName>
    </submittedName>
</protein>
<evidence type="ECO:0000313" key="2">
    <source>
        <dbReference type="EMBL" id="USI73904.1"/>
    </source>
</evidence>
<dbReference type="Gene3D" id="2.170.150.40">
    <property type="entry name" value="Domain of unknown function (DUF427)"/>
    <property type="match status" value="1"/>
</dbReference>
<proteinExistence type="predicted"/>
<dbReference type="Pfam" id="PF04248">
    <property type="entry name" value="NTP_transf_9"/>
    <property type="match status" value="1"/>
</dbReference>
<organism evidence="2 3">
    <name type="scientific">Sphingomonas morindae</name>
    <dbReference type="NCBI Taxonomy" id="1541170"/>
    <lineage>
        <taxon>Bacteria</taxon>
        <taxon>Pseudomonadati</taxon>
        <taxon>Pseudomonadota</taxon>
        <taxon>Alphaproteobacteria</taxon>
        <taxon>Sphingomonadales</taxon>
        <taxon>Sphingomonadaceae</taxon>
        <taxon>Sphingomonas</taxon>
    </lineage>
</organism>
<dbReference type="InterPro" id="IPR038694">
    <property type="entry name" value="DUF427_sf"/>
</dbReference>
<feature type="domain" description="DUF427" evidence="1">
    <location>
        <begin position="41"/>
        <end position="132"/>
    </location>
</feature>
<dbReference type="RefSeq" id="WP_252167711.1">
    <property type="nucleotide sequence ID" value="NZ_CP084930.1"/>
</dbReference>
<name>A0ABY4XAH7_9SPHN</name>
<accession>A0ABY4XAH7</accession>
<dbReference type="Proteomes" id="UP001056937">
    <property type="component" value="Chromosome 1"/>
</dbReference>
<dbReference type="PANTHER" id="PTHR34310">
    <property type="entry name" value="DUF427 DOMAIN PROTEIN (AFU_ORTHOLOGUE AFUA_3G02220)"/>
    <property type="match status" value="1"/>
</dbReference>
<evidence type="ECO:0000313" key="3">
    <source>
        <dbReference type="Proteomes" id="UP001056937"/>
    </source>
</evidence>
<gene>
    <name evidence="2" type="ORF">LHA26_05400</name>
</gene>
<dbReference type="InterPro" id="IPR007361">
    <property type="entry name" value="DUF427"/>
</dbReference>
<reference evidence="2" key="1">
    <citation type="journal article" date="2022" name="Toxins">
        <title>Genomic Analysis of Sphingopyxis sp. USTB-05 for Biodegrading Cyanobacterial Hepatotoxins.</title>
        <authorList>
            <person name="Liu C."/>
            <person name="Xu Q."/>
            <person name="Zhao Z."/>
            <person name="Zhang H."/>
            <person name="Liu X."/>
            <person name="Yin C."/>
            <person name="Liu Y."/>
            <person name="Yan H."/>
        </authorList>
    </citation>
    <scope>NUCLEOTIDE SEQUENCE</scope>
    <source>
        <strain evidence="2">NBD5</strain>
    </source>
</reference>
<sequence>MDRAQRPFHGHQIEECLMPNQDRRVPGSDHPFTIEPNGKRVTVSLGGKTIVDTTNALILREAAYAPVQYIPRADVDFAYLSGSDHRTHCPYKGDASYFDGSADDRRMENIAWSYEEPFDAVAAIRGHIAFYPGRVDMPQE</sequence>
<dbReference type="PANTHER" id="PTHR34310:SF9">
    <property type="entry name" value="BLR5716 PROTEIN"/>
    <property type="match status" value="1"/>
</dbReference>